<comment type="caution">
    <text evidence="1">The sequence shown here is derived from an EMBL/GenBank/DDBJ whole genome shotgun (WGS) entry which is preliminary data.</text>
</comment>
<dbReference type="AlphaFoldDB" id="A0AAD7EZW2"/>
<evidence type="ECO:0000313" key="2">
    <source>
        <dbReference type="Proteomes" id="UP001218218"/>
    </source>
</evidence>
<sequence>MSPRKVVEMDANAWAGGPPYSMLSWSWLDGRALKMPSMTFGLAIIPNRPVQGKEVVVLVDEESRGPGQELGSISTPEYCKDVWVSARSASSQSSALEGCDVDVANSSHLQDHALTLSRCRLACNSWRQTNVVVEGHVGIKKKIGRRVGRAGVCLQFSFGCFSNPVSVLASKPFSVYLRKDPLAAVTARSQREDGIGAGVRSDFLKRIAGGSGSESGHRASFLDMAGNRSNVSLEFATVFGNLQLTFCDPRPSSTFDAGPGCGL</sequence>
<protein>
    <submittedName>
        <fullName evidence="1">Uncharacterized protein</fullName>
    </submittedName>
</protein>
<accession>A0AAD7EZW2</accession>
<dbReference type="EMBL" id="JARIHO010000005">
    <property type="protein sequence ID" value="KAJ7361431.1"/>
    <property type="molecule type" value="Genomic_DNA"/>
</dbReference>
<reference evidence="1" key="1">
    <citation type="submission" date="2023-03" db="EMBL/GenBank/DDBJ databases">
        <title>Massive genome expansion in bonnet fungi (Mycena s.s.) driven by repeated elements and novel gene families across ecological guilds.</title>
        <authorList>
            <consortium name="Lawrence Berkeley National Laboratory"/>
            <person name="Harder C.B."/>
            <person name="Miyauchi S."/>
            <person name="Viragh M."/>
            <person name="Kuo A."/>
            <person name="Thoen E."/>
            <person name="Andreopoulos B."/>
            <person name="Lu D."/>
            <person name="Skrede I."/>
            <person name="Drula E."/>
            <person name="Henrissat B."/>
            <person name="Morin E."/>
            <person name="Kohler A."/>
            <person name="Barry K."/>
            <person name="LaButti K."/>
            <person name="Morin E."/>
            <person name="Salamov A."/>
            <person name="Lipzen A."/>
            <person name="Mereny Z."/>
            <person name="Hegedus B."/>
            <person name="Baldrian P."/>
            <person name="Stursova M."/>
            <person name="Weitz H."/>
            <person name="Taylor A."/>
            <person name="Grigoriev I.V."/>
            <person name="Nagy L.G."/>
            <person name="Martin F."/>
            <person name="Kauserud H."/>
        </authorList>
    </citation>
    <scope>NUCLEOTIDE SEQUENCE</scope>
    <source>
        <strain evidence="1">CBHHK002</strain>
    </source>
</reference>
<proteinExistence type="predicted"/>
<dbReference type="Proteomes" id="UP001218218">
    <property type="component" value="Unassembled WGS sequence"/>
</dbReference>
<keyword evidence="2" id="KW-1185">Reference proteome</keyword>
<organism evidence="1 2">
    <name type="scientific">Mycena albidolilacea</name>
    <dbReference type="NCBI Taxonomy" id="1033008"/>
    <lineage>
        <taxon>Eukaryota</taxon>
        <taxon>Fungi</taxon>
        <taxon>Dikarya</taxon>
        <taxon>Basidiomycota</taxon>
        <taxon>Agaricomycotina</taxon>
        <taxon>Agaricomycetes</taxon>
        <taxon>Agaricomycetidae</taxon>
        <taxon>Agaricales</taxon>
        <taxon>Marasmiineae</taxon>
        <taxon>Mycenaceae</taxon>
        <taxon>Mycena</taxon>
    </lineage>
</organism>
<evidence type="ECO:0000313" key="1">
    <source>
        <dbReference type="EMBL" id="KAJ7361431.1"/>
    </source>
</evidence>
<name>A0AAD7EZW2_9AGAR</name>
<gene>
    <name evidence="1" type="ORF">DFH08DRAFT_1032720</name>
</gene>